<dbReference type="EMBL" id="BPLR01005141">
    <property type="protein sequence ID" value="GIY00068.1"/>
    <property type="molecule type" value="Genomic_DNA"/>
</dbReference>
<evidence type="ECO:0000256" key="1">
    <source>
        <dbReference type="SAM" id="Phobius"/>
    </source>
</evidence>
<feature type="transmembrane region" description="Helical" evidence="1">
    <location>
        <begin position="92"/>
        <end position="113"/>
    </location>
</feature>
<keyword evidence="1" id="KW-0812">Transmembrane</keyword>
<organism evidence="2 3">
    <name type="scientific">Caerostris extrusa</name>
    <name type="common">Bark spider</name>
    <name type="synonym">Caerostris bankana</name>
    <dbReference type="NCBI Taxonomy" id="172846"/>
    <lineage>
        <taxon>Eukaryota</taxon>
        <taxon>Metazoa</taxon>
        <taxon>Ecdysozoa</taxon>
        <taxon>Arthropoda</taxon>
        <taxon>Chelicerata</taxon>
        <taxon>Arachnida</taxon>
        <taxon>Araneae</taxon>
        <taxon>Araneomorphae</taxon>
        <taxon>Entelegynae</taxon>
        <taxon>Araneoidea</taxon>
        <taxon>Araneidae</taxon>
        <taxon>Caerostris</taxon>
    </lineage>
</organism>
<accession>A0AAV4PQZ3</accession>
<reference evidence="2 3" key="1">
    <citation type="submission" date="2021-06" db="EMBL/GenBank/DDBJ databases">
        <title>Caerostris extrusa draft genome.</title>
        <authorList>
            <person name="Kono N."/>
            <person name="Arakawa K."/>
        </authorList>
    </citation>
    <scope>NUCLEOTIDE SEQUENCE [LARGE SCALE GENOMIC DNA]</scope>
</reference>
<dbReference type="Proteomes" id="UP001054945">
    <property type="component" value="Unassembled WGS sequence"/>
</dbReference>
<protein>
    <submittedName>
        <fullName evidence="2">Uncharacterized protein</fullName>
    </submittedName>
</protein>
<name>A0AAV4PQZ3_CAEEX</name>
<evidence type="ECO:0000313" key="2">
    <source>
        <dbReference type="EMBL" id="GIY00068.1"/>
    </source>
</evidence>
<keyword evidence="3" id="KW-1185">Reference proteome</keyword>
<evidence type="ECO:0000313" key="3">
    <source>
        <dbReference type="Proteomes" id="UP001054945"/>
    </source>
</evidence>
<keyword evidence="1" id="KW-1133">Transmembrane helix</keyword>
<proteinExistence type="predicted"/>
<keyword evidence="1" id="KW-0472">Membrane</keyword>
<sequence length="126" mass="14383">MMDLVFSVSHPATRISKVPYSRPIQFLLGNEHGEEWLRHSGAKQINKTGKQSEASHQNVAKFSRKYVVNVMRGRYRKCRVVRSRKKLVSGSAFVKTHCGFLFACFVYFISLLLDSGSVRGMRRSLS</sequence>
<dbReference type="AlphaFoldDB" id="A0AAV4PQZ3"/>
<comment type="caution">
    <text evidence="2">The sequence shown here is derived from an EMBL/GenBank/DDBJ whole genome shotgun (WGS) entry which is preliminary data.</text>
</comment>
<gene>
    <name evidence="2" type="ORF">CEXT_465801</name>
</gene>